<evidence type="ECO:0008006" key="3">
    <source>
        <dbReference type="Google" id="ProtNLM"/>
    </source>
</evidence>
<evidence type="ECO:0000313" key="1">
    <source>
        <dbReference type="EMBL" id="KAK7048994.1"/>
    </source>
</evidence>
<keyword evidence="2" id="KW-1185">Reference proteome</keyword>
<dbReference type="EMBL" id="JAWWNJ010000009">
    <property type="protein sequence ID" value="KAK7048994.1"/>
    <property type="molecule type" value="Genomic_DNA"/>
</dbReference>
<protein>
    <recommendedName>
        <fullName evidence="3">F-box domain-containing protein</fullName>
    </recommendedName>
</protein>
<accession>A0AAW0DC30</accession>
<comment type="caution">
    <text evidence="1">The sequence shown here is derived from an EMBL/GenBank/DDBJ whole genome shotgun (WGS) entry which is preliminary data.</text>
</comment>
<dbReference type="Proteomes" id="UP001362999">
    <property type="component" value="Unassembled WGS sequence"/>
</dbReference>
<dbReference type="AlphaFoldDB" id="A0AAW0DC30"/>
<proteinExistence type="predicted"/>
<gene>
    <name evidence="1" type="ORF">R3P38DRAFT_1883166</name>
</gene>
<name>A0AAW0DC30_9AGAR</name>
<organism evidence="1 2">
    <name type="scientific">Favolaschia claudopus</name>
    <dbReference type="NCBI Taxonomy" id="2862362"/>
    <lineage>
        <taxon>Eukaryota</taxon>
        <taxon>Fungi</taxon>
        <taxon>Dikarya</taxon>
        <taxon>Basidiomycota</taxon>
        <taxon>Agaricomycotina</taxon>
        <taxon>Agaricomycetes</taxon>
        <taxon>Agaricomycetidae</taxon>
        <taxon>Agaricales</taxon>
        <taxon>Marasmiineae</taxon>
        <taxon>Mycenaceae</taxon>
        <taxon>Favolaschia</taxon>
    </lineage>
</organism>
<evidence type="ECO:0000313" key="2">
    <source>
        <dbReference type="Proteomes" id="UP001362999"/>
    </source>
</evidence>
<sequence length="417" mass="46615">MSQASVVAELREEIDGISAAIKVQKQILRSLEEQQSQARRRLNSALDPIARLPTELQSEIFMLCAANVSQPTVDFDEPPLVFLVVCHLWNDIAISIPRLWTRLRIDSLPHKDPFAELCLTWIKRAKHMPLSLSLRGPLHRSQNMKPLLDACAPHLHELSLEATLETSQVEPYPQFDLLNRTAHNLKKLTIKIHTTRNWFTSEHCMELLCNAPALAECHTEGIARYTIMYPLSTGSICPLTLPFLQTLRLGHSLHSEQRSTTFVLNFLTLPALQNLLLTTLDITSTDFKAFVTRSSPPLRTLEINSHNPENVASFIAIPSIVDLSVAGHALATVLEMLANDQTFLPNLRHLSVCPASSMRIHPLCDLILRLLGSRSLESFKLILLKIVPDDDVLLALRAVAESNGIDIHVGPLDKTLI</sequence>
<reference evidence="1 2" key="1">
    <citation type="journal article" date="2024" name="J Genomics">
        <title>Draft genome sequencing and assembly of Favolaschia claudopus CIRM-BRFM 2984 isolated from oak limbs.</title>
        <authorList>
            <person name="Navarro D."/>
            <person name="Drula E."/>
            <person name="Chaduli D."/>
            <person name="Cazenave R."/>
            <person name="Ahrendt S."/>
            <person name="Wang J."/>
            <person name="Lipzen A."/>
            <person name="Daum C."/>
            <person name="Barry K."/>
            <person name="Grigoriev I.V."/>
            <person name="Favel A."/>
            <person name="Rosso M.N."/>
            <person name="Martin F."/>
        </authorList>
    </citation>
    <scope>NUCLEOTIDE SEQUENCE [LARGE SCALE GENOMIC DNA]</scope>
    <source>
        <strain evidence="1 2">CIRM-BRFM 2984</strain>
    </source>
</reference>